<dbReference type="SUPFAM" id="SSF55154">
    <property type="entry name" value="CYTH-like phosphatases"/>
    <property type="match status" value="1"/>
</dbReference>
<organism evidence="2 3">
    <name type="scientific">Gimesia maris</name>
    <dbReference type="NCBI Taxonomy" id="122"/>
    <lineage>
        <taxon>Bacteria</taxon>
        <taxon>Pseudomonadati</taxon>
        <taxon>Planctomycetota</taxon>
        <taxon>Planctomycetia</taxon>
        <taxon>Planctomycetales</taxon>
        <taxon>Planctomycetaceae</taxon>
        <taxon>Gimesia</taxon>
    </lineage>
</organism>
<reference evidence="2 3" key="1">
    <citation type="journal article" date="2018" name="Nat. Biotechnol.">
        <title>A standardized bacterial taxonomy based on genome phylogeny substantially revises the tree of life.</title>
        <authorList>
            <person name="Parks D.H."/>
            <person name="Chuvochina M."/>
            <person name="Waite D.W."/>
            <person name="Rinke C."/>
            <person name="Skarshewski A."/>
            <person name="Chaumeil P.A."/>
            <person name="Hugenholtz P."/>
        </authorList>
    </citation>
    <scope>NUCLEOTIDE SEQUENCE [LARGE SCALE GENOMIC DNA]</scope>
    <source>
        <strain evidence="2">UBA9375</strain>
    </source>
</reference>
<feature type="domain" description="CYTH" evidence="1">
    <location>
        <begin position="8"/>
        <end position="187"/>
    </location>
</feature>
<evidence type="ECO:0000313" key="2">
    <source>
        <dbReference type="EMBL" id="HCO24261.1"/>
    </source>
</evidence>
<dbReference type="Pfam" id="PF01928">
    <property type="entry name" value="CYTH"/>
    <property type="match status" value="1"/>
</dbReference>
<proteinExistence type="predicted"/>
<evidence type="ECO:0000313" key="3">
    <source>
        <dbReference type="Proteomes" id="UP000263642"/>
    </source>
</evidence>
<dbReference type="InterPro" id="IPR023577">
    <property type="entry name" value="CYTH_domain"/>
</dbReference>
<name>A0A3D3R5X7_9PLAN</name>
<dbReference type="EMBL" id="DQAY01000088">
    <property type="protein sequence ID" value="HCO24261.1"/>
    <property type="molecule type" value="Genomic_DNA"/>
</dbReference>
<dbReference type="InterPro" id="IPR008173">
    <property type="entry name" value="Adenylyl_cyclase_CyaB"/>
</dbReference>
<dbReference type="InterPro" id="IPR033469">
    <property type="entry name" value="CYTH-like_dom_sf"/>
</dbReference>
<dbReference type="Gene3D" id="2.40.320.10">
    <property type="entry name" value="Hypothetical Protein Pfu-838710-001"/>
    <property type="match status" value="1"/>
</dbReference>
<dbReference type="Proteomes" id="UP000263642">
    <property type="component" value="Unassembled WGS sequence"/>
</dbReference>
<gene>
    <name evidence="2" type="primary">cyaB</name>
    <name evidence="2" type="ORF">DIT97_14910</name>
</gene>
<dbReference type="PANTHER" id="PTHR21028:SF2">
    <property type="entry name" value="CYTH DOMAIN-CONTAINING PROTEIN"/>
    <property type="match status" value="1"/>
</dbReference>
<dbReference type="AlphaFoldDB" id="A0A3D3R5X7"/>
<dbReference type="CDD" id="cd07890">
    <property type="entry name" value="CYTH-like_AC_IV-like"/>
    <property type="match status" value="1"/>
</dbReference>
<evidence type="ECO:0000259" key="1">
    <source>
        <dbReference type="PROSITE" id="PS51707"/>
    </source>
</evidence>
<dbReference type="SMART" id="SM01118">
    <property type="entry name" value="CYTH"/>
    <property type="match status" value="1"/>
</dbReference>
<accession>A0A3D3R5X7</accession>
<sequence length="195" mass="22276">MSDSSRYMLEVEQKFRIHDKDQLIDQLAQLGATSGEPIEQHDYYFAHPVRNFAETDEALRIRRNGTDNRITYKGPKRATVSKVRKEIELGFESGESAFEQLAETLELLGFEQVRTVKKRRTPYAYVHNQQTFEITIDEVQELGTFAEIELLAEEDQLAAAEAAIIELAKSLGLSNQIRLSYLGMLMDREAEVSSE</sequence>
<dbReference type="NCBIfam" id="TIGR00318">
    <property type="entry name" value="cyaB"/>
    <property type="match status" value="1"/>
</dbReference>
<protein>
    <submittedName>
        <fullName evidence="2">Class IV adenylate cyclase</fullName>
    </submittedName>
</protein>
<comment type="caution">
    <text evidence="2">The sequence shown here is derived from an EMBL/GenBank/DDBJ whole genome shotgun (WGS) entry which is preliminary data.</text>
</comment>
<dbReference type="PROSITE" id="PS51707">
    <property type="entry name" value="CYTH"/>
    <property type="match status" value="1"/>
</dbReference>
<dbReference type="PANTHER" id="PTHR21028">
    <property type="entry name" value="SI:CH211-156B7.4"/>
    <property type="match status" value="1"/>
</dbReference>